<dbReference type="VEuPathDB" id="VectorBase:GPAI011163"/>
<organism evidence="1 2">
    <name type="scientific">Glossina pallidipes</name>
    <name type="common">Tsetse fly</name>
    <dbReference type="NCBI Taxonomy" id="7398"/>
    <lineage>
        <taxon>Eukaryota</taxon>
        <taxon>Metazoa</taxon>
        <taxon>Ecdysozoa</taxon>
        <taxon>Arthropoda</taxon>
        <taxon>Hexapoda</taxon>
        <taxon>Insecta</taxon>
        <taxon>Pterygota</taxon>
        <taxon>Neoptera</taxon>
        <taxon>Endopterygota</taxon>
        <taxon>Diptera</taxon>
        <taxon>Brachycera</taxon>
        <taxon>Muscomorpha</taxon>
        <taxon>Hippoboscoidea</taxon>
        <taxon>Glossinidae</taxon>
        <taxon>Glossina</taxon>
    </lineage>
</organism>
<keyword evidence="2" id="KW-1185">Reference proteome</keyword>
<protein>
    <submittedName>
        <fullName evidence="1">Uncharacterized protein</fullName>
    </submittedName>
</protein>
<dbReference type="AlphaFoldDB" id="A0A1A9ZD88"/>
<dbReference type="Proteomes" id="UP000092445">
    <property type="component" value="Unassembled WGS sequence"/>
</dbReference>
<accession>A0A1A9ZD88</accession>
<name>A0A1A9ZD88_GLOPL</name>
<dbReference type="EnsemblMetazoa" id="GPAI011163-RA">
    <property type="protein sequence ID" value="GPAI011163-PA"/>
    <property type="gene ID" value="GPAI011163"/>
</dbReference>
<reference evidence="2" key="1">
    <citation type="submission" date="2014-03" db="EMBL/GenBank/DDBJ databases">
        <authorList>
            <person name="Aksoy S."/>
            <person name="Warren W."/>
            <person name="Wilson R.K."/>
        </authorList>
    </citation>
    <scope>NUCLEOTIDE SEQUENCE [LARGE SCALE GENOMIC DNA]</scope>
    <source>
        <strain evidence="2">IAEA</strain>
    </source>
</reference>
<reference evidence="1" key="2">
    <citation type="submission" date="2020-05" db="UniProtKB">
        <authorList>
            <consortium name="EnsemblMetazoa"/>
        </authorList>
    </citation>
    <scope>IDENTIFICATION</scope>
    <source>
        <strain evidence="1">IAEA</strain>
    </source>
</reference>
<evidence type="ECO:0000313" key="1">
    <source>
        <dbReference type="EnsemblMetazoa" id="GPAI011163-PA"/>
    </source>
</evidence>
<evidence type="ECO:0000313" key="2">
    <source>
        <dbReference type="Proteomes" id="UP000092445"/>
    </source>
</evidence>
<sequence>MCAEGITGTIKQIGKWPGAHLDANEKWIENELMLFLKFEKFFKITLPLPFNVSPNLDQTEMLQTKNRGLLAAVDMTERFFCICLWNFDAHIWTFQPQTPLMSTLKLPFLRKSLLPNKMFAIKLATTHTVIARNKMTIKYYNGKEKTVISPIQTNNCIISFL</sequence>
<proteinExistence type="predicted"/>